<reference evidence="2" key="2">
    <citation type="submission" date="2015-01" db="EMBL/GenBank/DDBJ databases">
        <title>Evolutionary Origins and Diversification of the Mycorrhizal Mutualists.</title>
        <authorList>
            <consortium name="DOE Joint Genome Institute"/>
            <consortium name="Mycorrhizal Genomics Consortium"/>
            <person name="Kohler A."/>
            <person name="Kuo A."/>
            <person name="Nagy L.G."/>
            <person name="Floudas D."/>
            <person name="Copeland A."/>
            <person name="Barry K.W."/>
            <person name="Cichocki N."/>
            <person name="Veneault-Fourrey C."/>
            <person name="LaButti K."/>
            <person name="Lindquist E.A."/>
            <person name="Lipzen A."/>
            <person name="Lundell T."/>
            <person name="Morin E."/>
            <person name="Murat C."/>
            <person name="Riley R."/>
            <person name="Ohm R."/>
            <person name="Sun H."/>
            <person name="Tunlid A."/>
            <person name="Henrissat B."/>
            <person name="Grigoriev I.V."/>
            <person name="Hibbett D.S."/>
            <person name="Martin F."/>
        </authorList>
    </citation>
    <scope>NUCLEOTIDE SEQUENCE [LARGE SCALE GENOMIC DNA]</scope>
    <source>
        <strain evidence="2">Marx 270</strain>
    </source>
</reference>
<accession>A0A0C3IHT5</accession>
<evidence type="ECO:0000313" key="1">
    <source>
        <dbReference type="EMBL" id="KIN96592.1"/>
    </source>
</evidence>
<dbReference type="EMBL" id="KN832043">
    <property type="protein sequence ID" value="KIN96592.1"/>
    <property type="molecule type" value="Genomic_DNA"/>
</dbReference>
<proteinExistence type="predicted"/>
<dbReference type="AlphaFoldDB" id="A0A0C3IHT5"/>
<keyword evidence="2" id="KW-1185">Reference proteome</keyword>
<name>A0A0C3IHT5_PISTI</name>
<gene>
    <name evidence="1" type="ORF">M404DRAFT_238931</name>
</gene>
<protein>
    <submittedName>
        <fullName evidence="1">Uncharacterized protein</fullName>
    </submittedName>
</protein>
<dbReference type="InParanoid" id="A0A0C3IHT5"/>
<sequence length="126" mass="14162">MKCQALVKLHCKPLILPTMQYIRIAGYAGSHGVISWVDVRYLHVFKYVAVRSEGAVRVVAVVTQLIVIIRLAASARTSIMTHCNLLIGTLINPHKLSIQLQPTKLMNRLHEPRHIKTVSIILRSYG</sequence>
<dbReference type="HOGENOM" id="CLU_1982453_0_0_1"/>
<organism evidence="1 2">
    <name type="scientific">Pisolithus tinctorius Marx 270</name>
    <dbReference type="NCBI Taxonomy" id="870435"/>
    <lineage>
        <taxon>Eukaryota</taxon>
        <taxon>Fungi</taxon>
        <taxon>Dikarya</taxon>
        <taxon>Basidiomycota</taxon>
        <taxon>Agaricomycotina</taxon>
        <taxon>Agaricomycetes</taxon>
        <taxon>Agaricomycetidae</taxon>
        <taxon>Boletales</taxon>
        <taxon>Sclerodermatineae</taxon>
        <taxon>Pisolithaceae</taxon>
        <taxon>Pisolithus</taxon>
    </lineage>
</organism>
<dbReference type="Proteomes" id="UP000054217">
    <property type="component" value="Unassembled WGS sequence"/>
</dbReference>
<evidence type="ECO:0000313" key="2">
    <source>
        <dbReference type="Proteomes" id="UP000054217"/>
    </source>
</evidence>
<reference evidence="1 2" key="1">
    <citation type="submission" date="2014-04" db="EMBL/GenBank/DDBJ databases">
        <authorList>
            <consortium name="DOE Joint Genome Institute"/>
            <person name="Kuo A."/>
            <person name="Kohler A."/>
            <person name="Costa M.D."/>
            <person name="Nagy L.G."/>
            <person name="Floudas D."/>
            <person name="Copeland A."/>
            <person name="Barry K.W."/>
            <person name="Cichocki N."/>
            <person name="Veneault-Fourrey C."/>
            <person name="LaButti K."/>
            <person name="Lindquist E.A."/>
            <person name="Lipzen A."/>
            <person name="Lundell T."/>
            <person name="Morin E."/>
            <person name="Murat C."/>
            <person name="Sun H."/>
            <person name="Tunlid A."/>
            <person name="Henrissat B."/>
            <person name="Grigoriev I.V."/>
            <person name="Hibbett D.S."/>
            <person name="Martin F."/>
            <person name="Nordberg H.P."/>
            <person name="Cantor M.N."/>
            <person name="Hua S.X."/>
        </authorList>
    </citation>
    <scope>NUCLEOTIDE SEQUENCE [LARGE SCALE GENOMIC DNA]</scope>
    <source>
        <strain evidence="1 2">Marx 270</strain>
    </source>
</reference>